<dbReference type="KEGG" id="jte:ASJ30_15760"/>
<evidence type="ECO:0000256" key="1">
    <source>
        <dbReference type="SAM" id="MobiDB-lite"/>
    </source>
</evidence>
<dbReference type="RefSeq" id="WP_072625942.1">
    <property type="nucleotide sequence ID" value="NZ_CP013290.1"/>
</dbReference>
<evidence type="ECO:0000313" key="2">
    <source>
        <dbReference type="EMBL" id="APH02812.1"/>
    </source>
</evidence>
<keyword evidence="3" id="KW-1185">Reference proteome</keyword>
<evidence type="ECO:0008006" key="4">
    <source>
        <dbReference type="Google" id="ProtNLM"/>
    </source>
</evidence>
<gene>
    <name evidence="2" type="ORF">ASJ30_15760</name>
</gene>
<sequence>MNKITMTVAFGAGYVLGTRAGRERYDQLRDRALALWTDPTVQKQAKKVQEQAKQVPGQVKEHLPDSISRTSQDGKDRTQTHTMGDDFASAPDMDHDDPLPPPTSGPEPGVSDVPGGHGRG</sequence>
<proteinExistence type="predicted"/>
<dbReference type="AlphaFoldDB" id="A0A1L3MKE5"/>
<organism evidence="2 3">
    <name type="scientific">Janibacter indicus</name>
    <dbReference type="NCBI Taxonomy" id="857417"/>
    <lineage>
        <taxon>Bacteria</taxon>
        <taxon>Bacillati</taxon>
        <taxon>Actinomycetota</taxon>
        <taxon>Actinomycetes</taxon>
        <taxon>Micrococcales</taxon>
        <taxon>Intrasporangiaceae</taxon>
        <taxon>Janibacter</taxon>
    </lineage>
</organism>
<protein>
    <recommendedName>
        <fullName evidence="4">YtxH domain-containing protein</fullName>
    </recommendedName>
</protein>
<feature type="region of interest" description="Disordered" evidence="1">
    <location>
        <begin position="39"/>
        <end position="120"/>
    </location>
</feature>
<name>A0A1L3MKE5_9MICO</name>
<accession>A0A1L3MKE5</accession>
<evidence type="ECO:0000313" key="3">
    <source>
        <dbReference type="Proteomes" id="UP000182938"/>
    </source>
</evidence>
<dbReference type="EMBL" id="CP013290">
    <property type="protein sequence ID" value="APH02812.1"/>
    <property type="molecule type" value="Genomic_DNA"/>
</dbReference>
<dbReference type="Proteomes" id="UP000182938">
    <property type="component" value="Chromosome"/>
</dbReference>
<reference evidence="2 3" key="1">
    <citation type="submission" date="2015-11" db="EMBL/GenBank/DDBJ databases">
        <authorList>
            <person name="Zhang Y."/>
            <person name="Guo Z."/>
        </authorList>
    </citation>
    <scope>NUCLEOTIDE SEQUENCE [LARGE SCALE GENOMIC DNA]</scope>
    <source>
        <strain evidence="2 3">YFY001</strain>
    </source>
</reference>